<comment type="caution">
    <text evidence="4">Lacks conserved residue(s) required for the propagation of feature annotation.</text>
</comment>
<dbReference type="EMBL" id="PJQY01002269">
    <property type="protein sequence ID" value="PQP95152.1"/>
    <property type="molecule type" value="Genomic_DNA"/>
</dbReference>
<dbReference type="GO" id="GO:0009736">
    <property type="term" value="P:cytokinin-activated signaling pathway"/>
    <property type="evidence" value="ECO:0007669"/>
    <property type="project" value="InterPro"/>
</dbReference>
<feature type="domain" description="Response regulatory" evidence="6">
    <location>
        <begin position="55"/>
        <end position="181"/>
    </location>
</feature>
<evidence type="ECO:0000313" key="7">
    <source>
        <dbReference type="EMBL" id="PQP95152.1"/>
    </source>
</evidence>
<dbReference type="PANTHER" id="PTHR43874">
    <property type="entry name" value="TWO-COMPONENT RESPONSE REGULATOR"/>
    <property type="match status" value="1"/>
</dbReference>
<keyword evidence="3" id="KW-0804">Transcription</keyword>
<dbReference type="SUPFAM" id="SSF52172">
    <property type="entry name" value="CheY-like"/>
    <property type="match status" value="1"/>
</dbReference>
<dbReference type="OrthoDB" id="60033at2759"/>
<evidence type="ECO:0000256" key="4">
    <source>
        <dbReference type="PROSITE-ProRule" id="PRU00169"/>
    </source>
</evidence>
<evidence type="ECO:0000259" key="6">
    <source>
        <dbReference type="PROSITE" id="PS50110"/>
    </source>
</evidence>
<evidence type="ECO:0000256" key="5">
    <source>
        <dbReference type="SAM" id="MobiDB-lite"/>
    </source>
</evidence>
<sequence length="209" mass="23415">MGEAVLSSEDMEAKLKAEGEAKKDRVESEKKDGGECDSSVGTMRWDKLLPTMNMRVLLVEADDSTRHIIAALLRKCSYRVAAVPDGLKAWEILKARPHNIDLILTEIDLPSISGFALLSLIMDHEICKNIPLTEIAQDESVGNKKMKPLLKTMRQAYSSGMGHLFKETRRTWKKGPILRALARGRTSKLRVPPWICRNFRSNTGQKISG</sequence>
<proteinExistence type="predicted"/>
<feature type="compositionally biased region" description="Basic and acidic residues" evidence="5">
    <location>
        <begin position="11"/>
        <end position="34"/>
    </location>
</feature>
<dbReference type="Pfam" id="PF00072">
    <property type="entry name" value="Response_reg"/>
    <property type="match status" value="1"/>
</dbReference>
<dbReference type="Proteomes" id="UP000250321">
    <property type="component" value="Unassembled WGS sequence"/>
</dbReference>
<keyword evidence="8" id="KW-1185">Reference proteome</keyword>
<organism evidence="7 8">
    <name type="scientific">Prunus yedoensis var. nudiflora</name>
    <dbReference type="NCBI Taxonomy" id="2094558"/>
    <lineage>
        <taxon>Eukaryota</taxon>
        <taxon>Viridiplantae</taxon>
        <taxon>Streptophyta</taxon>
        <taxon>Embryophyta</taxon>
        <taxon>Tracheophyta</taxon>
        <taxon>Spermatophyta</taxon>
        <taxon>Magnoliopsida</taxon>
        <taxon>eudicotyledons</taxon>
        <taxon>Gunneridae</taxon>
        <taxon>Pentapetalae</taxon>
        <taxon>rosids</taxon>
        <taxon>fabids</taxon>
        <taxon>Rosales</taxon>
        <taxon>Rosaceae</taxon>
        <taxon>Amygdaloideae</taxon>
        <taxon>Amygdaleae</taxon>
        <taxon>Prunus</taxon>
    </lineage>
</organism>
<dbReference type="InterPro" id="IPR045279">
    <property type="entry name" value="ARR-like"/>
</dbReference>
<dbReference type="PANTHER" id="PTHR43874:SF220">
    <property type="entry name" value="TWO-COMPONENT RESPONSE REGULATOR-LIKE APRR5"/>
    <property type="match status" value="1"/>
</dbReference>
<keyword evidence="2" id="KW-0805">Transcription regulation</keyword>
<comment type="caution">
    <text evidence="7">The sequence shown here is derived from an EMBL/GenBank/DDBJ whole genome shotgun (WGS) entry which is preliminary data.</text>
</comment>
<evidence type="ECO:0000256" key="2">
    <source>
        <dbReference type="ARBA" id="ARBA00023015"/>
    </source>
</evidence>
<name>A0A314XMF9_PRUYE</name>
<dbReference type="InterPro" id="IPR011006">
    <property type="entry name" value="CheY-like_superfamily"/>
</dbReference>
<dbReference type="PROSITE" id="PS50110">
    <property type="entry name" value="RESPONSE_REGULATORY"/>
    <property type="match status" value="1"/>
</dbReference>
<evidence type="ECO:0000256" key="1">
    <source>
        <dbReference type="ARBA" id="ARBA00023012"/>
    </source>
</evidence>
<accession>A0A314XMF9</accession>
<dbReference type="Gene3D" id="3.40.50.2300">
    <property type="match status" value="1"/>
</dbReference>
<protein>
    <submittedName>
        <fullName evidence="7">Two-component response regulator-like APRR5</fullName>
    </submittedName>
</protein>
<dbReference type="GO" id="GO:0000160">
    <property type="term" value="P:phosphorelay signal transduction system"/>
    <property type="evidence" value="ECO:0007669"/>
    <property type="project" value="UniProtKB-KW"/>
</dbReference>
<feature type="region of interest" description="Disordered" evidence="5">
    <location>
        <begin position="1"/>
        <end position="38"/>
    </location>
</feature>
<evidence type="ECO:0000256" key="3">
    <source>
        <dbReference type="ARBA" id="ARBA00023163"/>
    </source>
</evidence>
<dbReference type="STRING" id="2094558.A0A314XMF9"/>
<dbReference type="SMART" id="SM00448">
    <property type="entry name" value="REC"/>
    <property type="match status" value="1"/>
</dbReference>
<gene>
    <name evidence="7" type="ORF">Pyn_23196</name>
</gene>
<reference evidence="7 8" key="1">
    <citation type="submission" date="2018-02" db="EMBL/GenBank/DDBJ databases">
        <title>Draft genome of wild Prunus yedoensis var. nudiflora.</title>
        <authorList>
            <person name="Baek S."/>
            <person name="Kim J.-H."/>
            <person name="Choi K."/>
            <person name="Kim G.-B."/>
            <person name="Cho A."/>
            <person name="Jang H."/>
            <person name="Shin C.-H."/>
            <person name="Yu H.-J."/>
            <person name="Mun J.-H."/>
        </authorList>
    </citation>
    <scope>NUCLEOTIDE SEQUENCE [LARGE SCALE GENOMIC DNA]</scope>
    <source>
        <strain evidence="8">cv. Jeju island</strain>
        <tissue evidence="7">Leaf</tissue>
    </source>
</reference>
<dbReference type="AlphaFoldDB" id="A0A314XMF9"/>
<dbReference type="InterPro" id="IPR001789">
    <property type="entry name" value="Sig_transdc_resp-reg_receiver"/>
</dbReference>
<evidence type="ECO:0000313" key="8">
    <source>
        <dbReference type="Proteomes" id="UP000250321"/>
    </source>
</evidence>
<keyword evidence="1" id="KW-0902">Two-component regulatory system</keyword>